<name>A0AAV4SZ70_CAEEX</name>
<evidence type="ECO:0000313" key="1">
    <source>
        <dbReference type="EMBL" id="GIY37805.1"/>
    </source>
</evidence>
<dbReference type="EMBL" id="BPLR01010219">
    <property type="protein sequence ID" value="GIY37805.1"/>
    <property type="molecule type" value="Genomic_DNA"/>
</dbReference>
<dbReference type="AlphaFoldDB" id="A0AAV4SZ70"/>
<protein>
    <submittedName>
        <fullName evidence="1">Uncharacterized protein</fullName>
    </submittedName>
</protein>
<proteinExistence type="predicted"/>
<reference evidence="1 2" key="1">
    <citation type="submission" date="2021-06" db="EMBL/GenBank/DDBJ databases">
        <title>Caerostris extrusa draft genome.</title>
        <authorList>
            <person name="Kono N."/>
            <person name="Arakawa K."/>
        </authorList>
    </citation>
    <scope>NUCLEOTIDE SEQUENCE [LARGE SCALE GENOMIC DNA]</scope>
</reference>
<organism evidence="1 2">
    <name type="scientific">Caerostris extrusa</name>
    <name type="common">Bark spider</name>
    <name type="synonym">Caerostris bankana</name>
    <dbReference type="NCBI Taxonomy" id="172846"/>
    <lineage>
        <taxon>Eukaryota</taxon>
        <taxon>Metazoa</taxon>
        <taxon>Ecdysozoa</taxon>
        <taxon>Arthropoda</taxon>
        <taxon>Chelicerata</taxon>
        <taxon>Arachnida</taxon>
        <taxon>Araneae</taxon>
        <taxon>Araneomorphae</taxon>
        <taxon>Entelegynae</taxon>
        <taxon>Araneoidea</taxon>
        <taxon>Araneidae</taxon>
        <taxon>Caerostris</taxon>
    </lineage>
</organism>
<dbReference type="Proteomes" id="UP001054945">
    <property type="component" value="Unassembled WGS sequence"/>
</dbReference>
<comment type="caution">
    <text evidence="1">The sequence shown here is derived from an EMBL/GenBank/DDBJ whole genome shotgun (WGS) entry which is preliminary data.</text>
</comment>
<sequence length="134" mass="14821">MENKDEVVISTRDITPICVVHQNSPNNTPNFSLSHSGLYISETDAREALLLITQGRHTTLSLTGDGKTSASLMSITLRLHGEALKENEAEMLETFKKATRDDTNHLFVEQSLSLSSYLFGKKILITPRLNSFGA</sequence>
<accession>A0AAV4SZ70</accession>
<evidence type="ECO:0000313" key="2">
    <source>
        <dbReference type="Proteomes" id="UP001054945"/>
    </source>
</evidence>
<gene>
    <name evidence="1" type="ORF">CEXT_491321</name>
</gene>
<keyword evidence="2" id="KW-1185">Reference proteome</keyword>